<protein>
    <submittedName>
        <fullName evidence="2">Glycosyltransferase involved in cell wall biosynthesis</fullName>
    </submittedName>
</protein>
<dbReference type="PANTHER" id="PTHR45947">
    <property type="entry name" value="SULFOQUINOVOSYL TRANSFERASE SQD2"/>
    <property type="match status" value="1"/>
</dbReference>
<dbReference type="PANTHER" id="PTHR45947:SF3">
    <property type="entry name" value="SULFOQUINOVOSYL TRANSFERASE SQD2"/>
    <property type="match status" value="1"/>
</dbReference>
<keyword evidence="3" id="KW-1185">Reference proteome</keyword>
<dbReference type="RefSeq" id="WP_082125207.1">
    <property type="nucleotide sequence ID" value="NZ_JACHEK010000001.1"/>
</dbReference>
<dbReference type="Gene3D" id="3.40.50.2000">
    <property type="entry name" value="Glycogen Phosphorylase B"/>
    <property type="match status" value="2"/>
</dbReference>
<dbReference type="InterPro" id="IPR001296">
    <property type="entry name" value="Glyco_trans_1"/>
</dbReference>
<evidence type="ECO:0000259" key="1">
    <source>
        <dbReference type="Pfam" id="PF00534"/>
    </source>
</evidence>
<dbReference type="InterPro" id="IPR050194">
    <property type="entry name" value="Glycosyltransferase_grp1"/>
</dbReference>
<name>A0A841JUW8_9BACT</name>
<dbReference type="SUPFAM" id="SSF53756">
    <property type="entry name" value="UDP-Glycosyltransferase/glycogen phosphorylase"/>
    <property type="match status" value="1"/>
</dbReference>
<dbReference type="Proteomes" id="UP000538666">
    <property type="component" value="Unassembled WGS sequence"/>
</dbReference>
<organism evidence="2 3">
    <name type="scientific">Silvibacterium bohemicum</name>
    <dbReference type="NCBI Taxonomy" id="1577686"/>
    <lineage>
        <taxon>Bacteria</taxon>
        <taxon>Pseudomonadati</taxon>
        <taxon>Acidobacteriota</taxon>
        <taxon>Terriglobia</taxon>
        <taxon>Terriglobales</taxon>
        <taxon>Acidobacteriaceae</taxon>
        <taxon>Silvibacterium</taxon>
    </lineage>
</organism>
<dbReference type="AlphaFoldDB" id="A0A841JUW8"/>
<comment type="caution">
    <text evidence="2">The sequence shown here is derived from an EMBL/GenBank/DDBJ whole genome shotgun (WGS) entry which is preliminary data.</text>
</comment>
<dbReference type="EMBL" id="JACHEK010000001">
    <property type="protein sequence ID" value="MBB6142791.1"/>
    <property type="molecule type" value="Genomic_DNA"/>
</dbReference>
<gene>
    <name evidence="2" type="ORF">HNQ77_000729</name>
</gene>
<evidence type="ECO:0000313" key="2">
    <source>
        <dbReference type="EMBL" id="MBB6142791.1"/>
    </source>
</evidence>
<reference evidence="2 3" key="1">
    <citation type="submission" date="2020-08" db="EMBL/GenBank/DDBJ databases">
        <title>Genomic Encyclopedia of Type Strains, Phase IV (KMG-IV): sequencing the most valuable type-strain genomes for metagenomic binning, comparative biology and taxonomic classification.</title>
        <authorList>
            <person name="Goeker M."/>
        </authorList>
    </citation>
    <scope>NUCLEOTIDE SEQUENCE [LARGE SCALE GENOMIC DNA]</scope>
    <source>
        <strain evidence="2 3">DSM 103733</strain>
    </source>
</reference>
<dbReference type="OrthoDB" id="118340at2"/>
<proteinExistence type="predicted"/>
<feature type="domain" description="Glycosyl transferase family 1" evidence="1">
    <location>
        <begin position="223"/>
        <end position="383"/>
    </location>
</feature>
<dbReference type="GO" id="GO:0016758">
    <property type="term" value="F:hexosyltransferase activity"/>
    <property type="evidence" value="ECO:0007669"/>
    <property type="project" value="TreeGrafter"/>
</dbReference>
<evidence type="ECO:0000313" key="3">
    <source>
        <dbReference type="Proteomes" id="UP000538666"/>
    </source>
</evidence>
<dbReference type="Pfam" id="PF00534">
    <property type="entry name" value="Glycos_transf_1"/>
    <property type="match status" value="1"/>
</dbReference>
<sequence length="422" mass="47637">MSSTKQNQLSVILVSPNVSEQMGGEAIKALQIYLELQRQGIQVHQVTHDRVKRELDEKYPDMSVSYLKDTKLERFLNRMGPLGVFLNPIFLWKATRLAEKKLKEYPGAIIHFNSPVSPVLPYFRARGARVVIGPINGNIHYPPAFRTRESSSYRMRRWLHPILQFLHRHTITGKQHADALLVAGGERTYESLRMCGCRDEQLVDSIDSGVMDRLYANSRITHAGKNFRFFQNGRLVRHKGTDLVIKALTKTKNPIEFDIIGRGPALEGLKALTAELNLQNRVHFIEWIPDHSKVAETLRQYRAFVFPSLAEANGIVVQEAMVQGLPVIALNWGGPSLLVTPETGILIEPISEEHVVTELAKAMDLLAENGELAEEMSIAGRKRAIDDGYLWSGVIRNWTSVYDRISEIPEREPSLTQATTSV</sequence>
<dbReference type="CDD" id="cd03801">
    <property type="entry name" value="GT4_PimA-like"/>
    <property type="match status" value="1"/>
</dbReference>
<keyword evidence="2" id="KW-0808">Transferase</keyword>
<accession>A0A841JUW8</accession>